<dbReference type="AlphaFoldDB" id="M2T027"/>
<dbReference type="EMBL" id="KB445638">
    <property type="protein sequence ID" value="EMD67920.1"/>
    <property type="molecule type" value="Genomic_DNA"/>
</dbReference>
<keyword evidence="1" id="KW-0472">Membrane</keyword>
<reference evidence="3" key="2">
    <citation type="journal article" date="2013" name="PLoS Genet.">
        <title>Comparative genome structure, secondary metabolite, and effector coding capacity across Cochliobolus pathogens.</title>
        <authorList>
            <person name="Condon B.J."/>
            <person name="Leng Y."/>
            <person name="Wu D."/>
            <person name="Bushley K.E."/>
            <person name="Ohm R.A."/>
            <person name="Otillar R."/>
            <person name="Martin J."/>
            <person name="Schackwitz W."/>
            <person name="Grimwood J."/>
            <person name="MohdZainudin N."/>
            <person name="Xue C."/>
            <person name="Wang R."/>
            <person name="Manning V.A."/>
            <person name="Dhillon B."/>
            <person name="Tu Z.J."/>
            <person name="Steffenson B.J."/>
            <person name="Salamov A."/>
            <person name="Sun H."/>
            <person name="Lowry S."/>
            <person name="LaButti K."/>
            <person name="Han J."/>
            <person name="Copeland A."/>
            <person name="Lindquist E."/>
            <person name="Barry K."/>
            <person name="Schmutz J."/>
            <person name="Baker S.E."/>
            <person name="Ciuffetti L.M."/>
            <person name="Grigoriev I.V."/>
            <person name="Zhong S."/>
            <person name="Turgeon B.G."/>
        </authorList>
    </citation>
    <scope>NUCLEOTIDE SEQUENCE [LARGE SCALE GENOMIC DNA]</scope>
    <source>
        <strain evidence="3">ND90Pr / ATCC 201652</strain>
    </source>
</reference>
<name>M2T027_COCSN</name>
<keyword evidence="1" id="KW-1133">Transmembrane helix</keyword>
<dbReference type="HOGENOM" id="CLU_3032226_0_0_1"/>
<dbReference type="KEGG" id="bsc:COCSADRAFT_266776"/>
<evidence type="ECO:0000313" key="3">
    <source>
        <dbReference type="Proteomes" id="UP000016934"/>
    </source>
</evidence>
<dbReference type="Proteomes" id="UP000016934">
    <property type="component" value="Unassembled WGS sequence"/>
</dbReference>
<feature type="transmembrane region" description="Helical" evidence="1">
    <location>
        <begin position="16"/>
        <end position="35"/>
    </location>
</feature>
<sequence>MVSPRPRPDTGHVDCLACWLWVAYILAIHMHMFGYSKKITTHSSRGRATPDSLRL</sequence>
<organism evidence="2 3">
    <name type="scientific">Cochliobolus sativus (strain ND90Pr / ATCC 201652)</name>
    <name type="common">Common root rot and spot blotch fungus</name>
    <name type="synonym">Bipolaris sorokiniana</name>
    <dbReference type="NCBI Taxonomy" id="665912"/>
    <lineage>
        <taxon>Eukaryota</taxon>
        <taxon>Fungi</taxon>
        <taxon>Dikarya</taxon>
        <taxon>Ascomycota</taxon>
        <taxon>Pezizomycotina</taxon>
        <taxon>Dothideomycetes</taxon>
        <taxon>Pleosporomycetidae</taxon>
        <taxon>Pleosporales</taxon>
        <taxon>Pleosporineae</taxon>
        <taxon>Pleosporaceae</taxon>
        <taxon>Bipolaris</taxon>
    </lineage>
</organism>
<protein>
    <submittedName>
        <fullName evidence="2">Uncharacterized protein</fullName>
    </submittedName>
</protein>
<dbReference type="RefSeq" id="XP_007695677.1">
    <property type="nucleotide sequence ID" value="XM_007697487.1"/>
</dbReference>
<reference evidence="2 3" key="1">
    <citation type="journal article" date="2012" name="PLoS Pathog.">
        <title>Diverse lifestyles and strategies of plant pathogenesis encoded in the genomes of eighteen Dothideomycetes fungi.</title>
        <authorList>
            <person name="Ohm R.A."/>
            <person name="Feau N."/>
            <person name="Henrissat B."/>
            <person name="Schoch C.L."/>
            <person name="Horwitz B.A."/>
            <person name="Barry K.W."/>
            <person name="Condon B.J."/>
            <person name="Copeland A.C."/>
            <person name="Dhillon B."/>
            <person name="Glaser F."/>
            <person name="Hesse C.N."/>
            <person name="Kosti I."/>
            <person name="LaButti K."/>
            <person name="Lindquist E.A."/>
            <person name="Lucas S."/>
            <person name="Salamov A.A."/>
            <person name="Bradshaw R.E."/>
            <person name="Ciuffetti L."/>
            <person name="Hamelin R.C."/>
            <person name="Kema G.H.J."/>
            <person name="Lawrence C."/>
            <person name="Scott J.A."/>
            <person name="Spatafora J.W."/>
            <person name="Turgeon B.G."/>
            <person name="de Wit P.J.G.M."/>
            <person name="Zhong S."/>
            <person name="Goodwin S.B."/>
            <person name="Grigoriev I.V."/>
        </authorList>
    </citation>
    <scope>NUCLEOTIDE SEQUENCE [LARGE SCALE GENOMIC DNA]</scope>
    <source>
        <strain evidence="3">ND90Pr / ATCC 201652</strain>
    </source>
</reference>
<keyword evidence="1" id="KW-0812">Transmembrane</keyword>
<evidence type="ECO:0000256" key="1">
    <source>
        <dbReference type="SAM" id="Phobius"/>
    </source>
</evidence>
<gene>
    <name evidence="2" type="ORF">COCSADRAFT_266776</name>
</gene>
<proteinExistence type="predicted"/>
<accession>M2T027</accession>
<evidence type="ECO:0000313" key="2">
    <source>
        <dbReference type="EMBL" id="EMD67920.1"/>
    </source>
</evidence>
<dbReference type="GeneID" id="19135536"/>
<keyword evidence="3" id="KW-1185">Reference proteome</keyword>